<dbReference type="EnsemblPlants" id="KQL02684">
    <property type="protein sequence ID" value="KQL02684"/>
    <property type="gene ID" value="SETIT_016051mg"/>
</dbReference>
<accession>K3YP59</accession>
<proteinExistence type="predicted"/>
<name>K3YP59_SETIT</name>
<dbReference type="HOGENOM" id="CLU_3377957_0_0_1"/>
<reference evidence="2" key="2">
    <citation type="submission" date="2018-08" db="UniProtKB">
        <authorList>
            <consortium name="EnsemblPlants"/>
        </authorList>
    </citation>
    <scope>IDENTIFICATION</scope>
    <source>
        <strain evidence="2">Yugu1</strain>
    </source>
</reference>
<dbReference type="InParanoid" id="K3YP59"/>
<keyword evidence="1" id="KW-0472">Membrane</keyword>
<evidence type="ECO:0000313" key="3">
    <source>
        <dbReference type="Proteomes" id="UP000004995"/>
    </source>
</evidence>
<sequence length="34" mass="3987">MQLSCNIPLNDVAVLVNYFLKLMLLAFYVNFCYI</sequence>
<keyword evidence="1" id="KW-0812">Transmembrane</keyword>
<dbReference type="EMBL" id="AGNK02003997">
    <property type="status" value="NOT_ANNOTATED_CDS"/>
    <property type="molecule type" value="Genomic_DNA"/>
</dbReference>
<evidence type="ECO:0000313" key="2">
    <source>
        <dbReference type="EnsemblPlants" id="KQL02684"/>
    </source>
</evidence>
<organism evidence="2 3">
    <name type="scientific">Setaria italica</name>
    <name type="common">Foxtail millet</name>
    <name type="synonym">Panicum italicum</name>
    <dbReference type="NCBI Taxonomy" id="4555"/>
    <lineage>
        <taxon>Eukaryota</taxon>
        <taxon>Viridiplantae</taxon>
        <taxon>Streptophyta</taxon>
        <taxon>Embryophyta</taxon>
        <taxon>Tracheophyta</taxon>
        <taxon>Spermatophyta</taxon>
        <taxon>Magnoliopsida</taxon>
        <taxon>Liliopsida</taxon>
        <taxon>Poales</taxon>
        <taxon>Poaceae</taxon>
        <taxon>PACMAD clade</taxon>
        <taxon>Panicoideae</taxon>
        <taxon>Panicodae</taxon>
        <taxon>Paniceae</taxon>
        <taxon>Cenchrinae</taxon>
        <taxon>Setaria</taxon>
    </lineage>
</organism>
<dbReference type="Proteomes" id="UP000004995">
    <property type="component" value="Unassembled WGS sequence"/>
</dbReference>
<feature type="transmembrane region" description="Helical" evidence="1">
    <location>
        <begin position="12"/>
        <end position="33"/>
    </location>
</feature>
<keyword evidence="3" id="KW-1185">Reference proteome</keyword>
<dbReference type="AlphaFoldDB" id="K3YP59"/>
<evidence type="ECO:0000256" key="1">
    <source>
        <dbReference type="SAM" id="Phobius"/>
    </source>
</evidence>
<dbReference type="Gramene" id="KQL02684">
    <property type="protein sequence ID" value="KQL02684"/>
    <property type="gene ID" value="SETIT_016051mg"/>
</dbReference>
<keyword evidence="1" id="KW-1133">Transmembrane helix</keyword>
<protein>
    <submittedName>
        <fullName evidence="2">Uncharacterized protein</fullName>
    </submittedName>
</protein>
<reference evidence="3" key="1">
    <citation type="journal article" date="2012" name="Nat. Biotechnol.">
        <title>Reference genome sequence of the model plant Setaria.</title>
        <authorList>
            <person name="Bennetzen J.L."/>
            <person name="Schmutz J."/>
            <person name="Wang H."/>
            <person name="Percifield R."/>
            <person name="Hawkins J."/>
            <person name="Pontaroli A.C."/>
            <person name="Estep M."/>
            <person name="Feng L."/>
            <person name="Vaughn J.N."/>
            <person name="Grimwood J."/>
            <person name="Jenkins J."/>
            <person name="Barry K."/>
            <person name="Lindquist E."/>
            <person name="Hellsten U."/>
            <person name="Deshpande S."/>
            <person name="Wang X."/>
            <person name="Wu X."/>
            <person name="Mitros T."/>
            <person name="Triplett J."/>
            <person name="Yang X."/>
            <person name="Ye C.Y."/>
            <person name="Mauro-Herrera M."/>
            <person name="Wang L."/>
            <person name="Li P."/>
            <person name="Sharma M."/>
            <person name="Sharma R."/>
            <person name="Ronald P.C."/>
            <person name="Panaud O."/>
            <person name="Kellogg E.A."/>
            <person name="Brutnell T.P."/>
            <person name="Doust A.N."/>
            <person name="Tuskan G.A."/>
            <person name="Rokhsar D."/>
            <person name="Devos K.M."/>
        </authorList>
    </citation>
    <scope>NUCLEOTIDE SEQUENCE [LARGE SCALE GENOMIC DNA]</scope>
    <source>
        <strain evidence="3">cv. Yugu1</strain>
    </source>
</reference>